<dbReference type="SUPFAM" id="SSF52540">
    <property type="entry name" value="P-loop containing nucleoside triphosphate hydrolases"/>
    <property type="match status" value="1"/>
</dbReference>
<evidence type="ECO:0000256" key="1">
    <source>
        <dbReference type="ARBA" id="ARBA00022679"/>
    </source>
</evidence>
<dbReference type="AlphaFoldDB" id="A0A964TB16"/>
<sequence length="302" mass="33971">MCVGAQKGGTQWLYDQLCVHPEFWMPPLKEIRYFHGLPTGAVRRLYERALADLDGLNRQRAEEQHRPIDRGDIAFLRALLWLDERPRDVREYAKLFNPKGDRLSGELTPFDATLPEERIAEIVAAFPSMKVFYIIRDPVERFWSQYCMAARREGRLELPTPERLAAFAREQPVASHSRPSEAVALWTRHVPPENFALSFFDDLEADPAGFRASILGFLGADPARGTGVLPPGFNRKSVNPTIEMTPGVRWLVARMFADELRRCAKRFGGPAEGWLARYAAELAPPVQGGRPAAAPRGGRPAP</sequence>
<evidence type="ECO:0000313" key="3">
    <source>
        <dbReference type="Proteomes" id="UP000773614"/>
    </source>
</evidence>
<dbReference type="RefSeq" id="WP_161142851.1">
    <property type="nucleotide sequence ID" value="NZ_SPKJ01000211.1"/>
</dbReference>
<dbReference type="Gene3D" id="3.40.50.300">
    <property type="entry name" value="P-loop containing nucleotide triphosphate hydrolases"/>
    <property type="match status" value="1"/>
</dbReference>
<dbReference type="InterPro" id="IPR037359">
    <property type="entry name" value="NST/OST"/>
</dbReference>
<name>A0A964TB16_9HYPH</name>
<protein>
    <submittedName>
        <fullName evidence="2">Sulfotransferase</fullName>
    </submittedName>
</protein>
<dbReference type="EMBL" id="SPKJ01000211">
    <property type="protein sequence ID" value="MYZ50547.1"/>
    <property type="molecule type" value="Genomic_DNA"/>
</dbReference>
<gene>
    <name evidence="2" type="ORF">E4O86_22890</name>
</gene>
<dbReference type="PANTHER" id="PTHR10605">
    <property type="entry name" value="HEPARAN SULFATE SULFOTRANSFERASE"/>
    <property type="match status" value="1"/>
</dbReference>
<keyword evidence="3" id="KW-1185">Reference proteome</keyword>
<evidence type="ECO:0000313" key="2">
    <source>
        <dbReference type="EMBL" id="MYZ50547.1"/>
    </source>
</evidence>
<organism evidence="2 3">
    <name type="scientific">Propylenella binzhouense</name>
    <dbReference type="NCBI Taxonomy" id="2555902"/>
    <lineage>
        <taxon>Bacteria</taxon>
        <taxon>Pseudomonadati</taxon>
        <taxon>Pseudomonadota</taxon>
        <taxon>Alphaproteobacteria</taxon>
        <taxon>Hyphomicrobiales</taxon>
        <taxon>Propylenellaceae</taxon>
        <taxon>Propylenella</taxon>
    </lineage>
</organism>
<keyword evidence="1" id="KW-0808">Transferase</keyword>
<accession>A0A964TB16</accession>
<dbReference type="OrthoDB" id="981508at2"/>
<reference evidence="2" key="1">
    <citation type="submission" date="2019-03" db="EMBL/GenBank/DDBJ databases">
        <title>Afifella sp. nov., isolated from activated sludge.</title>
        <authorList>
            <person name="Li Q."/>
            <person name="Liu Y."/>
        </authorList>
    </citation>
    <scope>NUCLEOTIDE SEQUENCE</scope>
    <source>
        <strain evidence="2">L72</strain>
    </source>
</reference>
<dbReference type="InterPro" id="IPR027417">
    <property type="entry name" value="P-loop_NTPase"/>
</dbReference>
<feature type="non-terminal residue" evidence="2">
    <location>
        <position position="302"/>
    </location>
</feature>
<dbReference type="PANTHER" id="PTHR10605:SF56">
    <property type="entry name" value="BIFUNCTIONAL HEPARAN SULFATE N-DEACETYLASE_N-SULFOTRANSFERASE"/>
    <property type="match status" value="1"/>
</dbReference>
<dbReference type="Proteomes" id="UP000773614">
    <property type="component" value="Unassembled WGS sequence"/>
</dbReference>
<dbReference type="GO" id="GO:0008146">
    <property type="term" value="F:sulfotransferase activity"/>
    <property type="evidence" value="ECO:0007669"/>
    <property type="project" value="InterPro"/>
</dbReference>
<dbReference type="Pfam" id="PF13469">
    <property type="entry name" value="Sulfotransfer_3"/>
    <property type="match status" value="1"/>
</dbReference>
<proteinExistence type="predicted"/>
<comment type="caution">
    <text evidence="2">The sequence shown here is derived from an EMBL/GenBank/DDBJ whole genome shotgun (WGS) entry which is preliminary data.</text>
</comment>